<protein>
    <submittedName>
        <fullName evidence="1">Uncharacterized protein</fullName>
    </submittedName>
</protein>
<dbReference type="Proteomes" id="UP001152888">
    <property type="component" value="Unassembled WGS sequence"/>
</dbReference>
<reference evidence="1" key="1">
    <citation type="submission" date="2022-03" db="EMBL/GenBank/DDBJ databases">
        <authorList>
            <person name="Sayadi A."/>
        </authorList>
    </citation>
    <scope>NUCLEOTIDE SEQUENCE</scope>
</reference>
<evidence type="ECO:0000313" key="1">
    <source>
        <dbReference type="EMBL" id="CAH1971942.1"/>
    </source>
</evidence>
<proteinExistence type="predicted"/>
<dbReference type="EMBL" id="CAKOFQ010006792">
    <property type="protein sequence ID" value="CAH1971942.1"/>
    <property type="molecule type" value="Genomic_DNA"/>
</dbReference>
<dbReference type="AlphaFoldDB" id="A0A9P0P5L1"/>
<dbReference type="Pfam" id="PF06585">
    <property type="entry name" value="JHBP"/>
    <property type="match status" value="1"/>
</dbReference>
<sequence>MVSGQCCCFIVSSCDKLVRGVTFDHKNLTFFIDVDIPHIYIEGNYLVEGKIFFAPIRGSGSFHVKLSK</sequence>
<accession>A0A9P0P5L1</accession>
<name>A0A9P0P5L1_ACAOB</name>
<evidence type="ECO:0000313" key="2">
    <source>
        <dbReference type="Proteomes" id="UP001152888"/>
    </source>
</evidence>
<comment type="caution">
    <text evidence="1">The sequence shown here is derived from an EMBL/GenBank/DDBJ whole genome shotgun (WGS) entry which is preliminary data.</text>
</comment>
<gene>
    <name evidence="1" type="ORF">ACAOBT_LOCUS9716</name>
</gene>
<dbReference type="Gene3D" id="3.15.10.30">
    <property type="entry name" value="Haemolymph juvenile hormone binding protein"/>
    <property type="match status" value="1"/>
</dbReference>
<organism evidence="1 2">
    <name type="scientific">Acanthoscelides obtectus</name>
    <name type="common">Bean weevil</name>
    <name type="synonym">Bruchus obtectus</name>
    <dbReference type="NCBI Taxonomy" id="200917"/>
    <lineage>
        <taxon>Eukaryota</taxon>
        <taxon>Metazoa</taxon>
        <taxon>Ecdysozoa</taxon>
        <taxon>Arthropoda</taxon>
        <taxon>Hexapoda</taxon>
        <taxon>Insecta</taxon>
        <taxon>Pterygota</taxon>
        <taxon>Neoptera</taxon>
        <taxon>Endopterygota</taxon>
        <taxon>Coleoptera</taxon>
        <taxon>Polyphaga</taxon>
        <taxon>Cucujiformia</taxon>
        <taxon>Chrysomeloidea</taxon>
        <taxon>Chrysomelidae</taxon>
        <taxon>Bruchinae</taxon>
        <taxon>Bruchini</taxon>
        <taxon>Acanthoscelides</taxon>
    </lineage>
</organism>
<dbReference type="InterPro" id="IPR038606">
    <property type="entry name" value="To_sf"/>
</dbReference>
<dbReference type="OrthoDB" id="7419171at2759"/>
<dbReference type="InterPro" id="IPR010562">
    <property type="entry name" value="Haemolymph_juvenile_hormone-bd"/>
</dbReference>
<keyword evidence="2" id="KW-1185">Reference proteome</keyword>